<accession>A0A5B9FWN7</accession>
<dbReference type="Pfam" id="PF13648">
    <property type="entry name" value="Lipocalin_4"/>
    <property type="match status" value="1"/>
</dbReference>
<protein>
    <submittedName>
        <fullName evidence="3">Lipocalin family protein</fullName>
    </submittedName>
</protein>
<dbReference type="EMBL" id="CP042831">
    <property type="protein sequence ID" value="QEE51384.1"/>
    <property type="molecule type" value="Genomic_DNA"/>
</dbReference>
<dbReference type="InterPro" id="IPR024311">
    <property type="entry name" value="Lipocalin-like"/>
</dbReference>
<evidence type="ECO:0000256" key="1">
    <source>
        <dbReference type="SAM" id="SignalP"/>
    </source>
</evidence>
<reference evidence="3 4" key="1">
    <citation type="submission" date="2019-08" db="EMBL/GenBank/DDBJ databases">
        <title>Flavobacterium alkalisoli sp. nov., isolated from rhizosphere soil of Suaeda salsa.</title>
        <authorList>
            <person name="Sun J.-Q."/>
            <person name="Xu L."/>
        </authorList>
    </citation>
    <scope>NUCLEOTIDE SEQUENCE [LARGE SCALE GENOMIC DNA]</scope>
    <source>
        <strain evidence="3 4">XS-5</strain>
    </source>
</reference>
<dbReference type="PROSITE" id="PS51257">
    <property type="entry name" value="PROKAR_LIPOPROTEIN"/>
    <property type="match status" value="1"/>
</dbReference>
<gene>
    <name evidence="3" type="ORF">FUA48_17960</name>
</gene>
<evidence type="ECO:0000259" key="2">
    <source>
        <dbReference type="Pfam" id="PF13648"/>
    </source>
</evidence>
<dbReference type="Proteomes" id="UP000321222">
    <property type="component" value="Chromosome"/>
</dbReference>
<proteinExistence type="predicted"/>
<sequence>MKKLCLFLLMALATVSCSQKIEEANLYKLNGYWEIKEVIMPDGQEKEYTVNPTIDFFELKGKEGFRQKVMPQVDGTYRTNELTEKIALSEEDGKTYINYTTDHAKWKEQIIELDDENLVLKNEQDIEYHYQKPEPFTIK</sequence>
<feature type="domain" description="Lipocalin-like" evidence="2">
    <location>
        <begin position="29"/>
        <end position="120"/>
    </location>
</feature>
<dbReference type="RefSeq" id="WP_147584874.1">
    <property type="nucleotide sequence ID" value="NZ_CP042831.1"/>
</dbReference>
<evidence type="ECO:0000313" key="3">
    <source>
        <dbReference type="EMBL" id="QEE51384.1"/>
    </source>
</evidence>
<dbReference type="KEGG" id="fak:FUA48_17960"/>
<keyword evidence="4" id="KW-1185">Reference proteome</keyword>
<evidence type="ECO:0000313" key="4">
    <source>
        <dbReference type="Proteomes" id="UP000321222"/>
    </source>
</evidence>
<organism evidence="3 4">
    <name type="scientific">Flavobacterium alkalisoli</name>
    <dbReference type="NCBI Taxonomy" id="2602769"/>
    <lineage>
        <taxon>Bacteria</taxon>
        <taxon>Pseudomonadati</taxon>
        <taxon>Bacteroidota</taxon>
        <taxon>Flavobacteriia</taxon>
        <taxon>Flavobacteriales</taxon>
        <taxon>Flavobacteriaceae</taxon>
        <taxon>Flavobacterium</taxon>
    </lineage>
</organism>
<feature type="chain" id="PRO_5022807015" evidence="1">
    <location>
        <begin position="21"/>
        <end position="139"/>
    </location>
</feature>
<keyword evidence="1" id="KW-0732">Signal</keyword>
<dbReference type="OrthoDB" id="1143855at2"/>
<feature type="signal peptide" evidence="1">
    <location>
        <begin position="1"/>
        <end position="20"/>
    </location>
</feature>
<dbReference type="AlphaFoldDB" id="A0A5B9FWN7"/>
<name>A0A5B9FWN7_9FLAO</name>